<keyword evidence="2" id="KW-0520">NAD</keyword>
<dbReference type="InterPro" id="IPR044638">
    <property type="entry name" value="ALDH7A1-like"/>
</dbReference>
<dbReference type="InterPro" id="IPR016161">
    <property type="entry name" value="Ald_DH/histidinol_DH"/>
</dbReference>
<keyword evidence="1" id="KW-0560">Oxidoreductase</keyword>
<evidence type="ECO:0000259" key="3">
    <source>
        <dbReference type="Pfam" id="PF00171"/>
    </source>
</evidence>
<dbReference type="InterPro" id="IPR016162">
    <property type="entry name" value="Ald_DH_N"/>
</dbReference>
<comment type="caution">
    <text evidence="4">The sequence shown here is derived from an EMBL/GenBank/DDBJ whole genome shotgun (WGS) entry which is preliminary data.</text>
</comment>
<proteinExistence type="predicted"/>
<dbReference type="SUPFAM" id="SSF53720">
    <property type="entry name" value="ALDH-like"/>
    <property type="match status" value="1"/>
</dbReference>
<evidence type="ECO:0000256" key="1">
    <source>
        <dbReference type="ARBA" id="ARBA00023002"/>
    </source>
</evidence>
<dbReference type="PANTHER" id="PTHR43521:SF1">
    <property type="entry name" value="ALPHA-AMINOADIPIC SEMIALDEHYDE DEHYDROGENASE"/>
    <property type="match status" value="1"/>
</dbReference>
<accession>A0A2D6YJX4</accession>
<name>A0A2D6YJX4_9DELT</name>
<evidence type="ECO:0000313" key="5">
    <source>
        <dbReference type="Proteomes" id="UP000226525"/>
    </source>
</evidence>
<dbReference type="Gene3D" id="3.40.309.10">
    <property type="entry name" value="Aldehyde Dehydrogenase, Chain A, domain 2"/>
    <property type="match status" value="1"/>
</dbReference>
<dbReference type="Pfam" id="PF00171">
    <property type="entry name" value="Aldedh"/>
    <property type="match status" value="1"/>
</dbReference>
<organism evidence="4 5">
    <name type="scientific">SAR324 cluster bacterium</name>
    <dbReference type="NCBI Taxonomy" id="2024889"/>
    <lineage>
        <taxon>Bacteria</taxon>
        <taxon>Deltaproteobacteria</taxon>
        <taxon>SAR324 cluster</taxon>
    </lineage>
</organism>
<reference evidence="5" key="1">
    <citation type="submission" date="2017-09" db="EMBL/GenBank/DDBJ databases">
        <title>The Reconstruction of 2,631 Draft Metagenome-Assembled Genomes from the Global Oceans.</title>
        <authorList>
            <person name="Tully B.J."/>
            <person name="Graham E.D."/>
            <person name="Heidelberg J.F."/>
        </authorList>
    </citation>
    <scope>NUCLEOTIDE SEQUENCE [LARGE SCALE GENOMIC DNA]</scope>
</reference>
<dbReference type="InterPro" id="IPR015590">
    <property type="entry name" value="Aldehyde_DH_dom"/>
</dbReference>
<dbReference type="Proteomes" id="UP000226525">
    <property type="component" value="Unassembled WGS sequence"/>
</dbReference>
<gene>
    <name evidence="4" type="ORF">CMN54_08435</name>
</gene>
<dbReference type="EMBL" id="NZEX01000093">
    <property type="protein sequence ID" value="MAH63454.1"/>
    <property type="molecule type" value="Genomic_DNA"/>
</dbReference>
<dbReference type="Gene3D" id="3.40.605.10">
    <property type="entry name" value="Aldehyde Dehydrogenase, Chain A, domain 1"/>
    <property type="match status" value="1"/>
</dbReference>
<evidence type="ECO:0000256" key="2">
    <source>
        <dbReference type="ARBA" id="ARBA00023027"/>
    </source>
</evidence>
<sequence length="460" mass="49765">MNSITKSDYDQILEKAVAVQRKWQEIPAPKRGELLRVFGNQLRESQEGIANCIMTDVKKIRAEALGEVQEAIDMCDFAVGLSRQLYGLTVASERPEHKLQEAYHPLGVIGVITAFNFPCAVWAWNHCLSIVCGNSVIWKASPKALNVTANCKQAWDQAVQNCIPGEGFEDLLQLVFGHKEQAEWLADDARISLLSATGSTEMGKSLATRVAARLGKALYELGGNNGMVVSQHGNIDLAVRAIVFGAVGTAGQRCTTLRRLIVHEQVYNALLAKLKPAYASLPVGDQFNEETLVGPLIDQAAVEQMQAALSSASKKGYTVHGGEYLGECLLRPAIVEAREQCELVRTETFAPILYVLKYSELKEAIRLHNGVPQGLSSCIFTDNLQEAETFTSAVGSDCGIVNVNIGPSGAEIGGAFGGEKETGGGRESGSDAWKQYMRRSTITINYGTSIPLAQGIKFGD</sequence>
<dbReference type="PANTHER" id="PTHR43521">
    <property type="entry name" value="ALPHA-AMINOADIPIC SEMIALDEHYDE DEHYDROGENASE"/>
    <property type="match status" value="1"/>
</dbReference>
<dbReference type="GO" id="GO:0004029">
    <property type="term" value="F:aldehyde dehydrogenase (NAD+) activity"/>
    <property type="evidence" value="ECO:0007669"/>
    <property type="project" value="InterPro"/>
</dbReference>
<protein>
    <submittedName>
        <fullName evidence="4">Delta-1-piperideine-6-carboxylate dehydrogenase</fullName>
    </submittedName>
</protein>
<feature type="domain" description="Aldehyde dehydrogenase" evidence="3">
    <location>
        <begin position="3"/>
        <end position="441"/>
    </location>
</feature>
<dbReference type="AlphaFoldDB" id="A0A2D6YJX4"/>
<evidence type="ECO:0000313" key="4">
    <source>
        <dbReference type="EMBL" id="MAH63454.1"/>
    </source>
</evidence>
<dbReference type="InterPro" id="IPR016163">
    <property type="entry name" value="Ald_DH_C"/>
</dbReference>